<feature type="transmembrane region" description="Helical" evidence="5">
    <location>
        <begin position="247"/>
        <end position="265"/>
    </location>
</feature>
<reference evidence="7 8" key="1">
    <citation type="submission" date="2019-10" db="EMBL/GenBank/DDBJ databases">
        <authorList>
            <person name="Palmer J.M."/>
        </authorList>
    </citation>
    <scope>NUCLEOTIDE SEQUENCE [LARGE SCALE GENOMIC DNA]</scope>
    <source>
        <strain evidence="7 8">TWF694</strain>
    </source>
</reference>
<sequence>MPSMRASIYIASAIVLSLVNAAFIKQREVAALATGSPEHIVTAISKRHIHDSMQFCVQGTTEFVVLATPIAMVMDGLPLSYTNCHTHATETLCVGPGGSEVQISIVLATIHDAYESDDEHDHDNHDHEPEMHSPIAGQNCHFHAGIEHCVDSAYEAVSTEISCARTDRDYNIKLRVGLVFVILATSAIGVFGPIFLSLILPPKANRVLLVFKQFGTGVIISTAFVHLFTHTSLMFENKCLKGVDYEATPAAILMAGIFLSFFVEYTDQRIVHARHARLIDANQETLSSVALAKMRVSNEVVSVLVMEAGIVFHSLLIGLTLVVAG</sequence>
<evidence type="ECO:0000256" key="4">
    <source>
        <dbReference type="ARBA" id="ARBA00023136"/>
    </source>
</evidence>
<keyword evidence="3 5" id="KW-1133">Transmembrane helix</keyword>
<evidence type="ECO:0000256" key="6">
    <source>
        <dbReference type="SAM" id="SignalP"/>
    </source>
</evidence>
<gene>
    <name evidence="7" type="ORF">TWF694_003827</name>
</gene>
<evidence type="ECO:0000256" key="3">
    <source>
        <dbReference type="ARBA" id="ARBA00022989"/>
    </source>
</evidence>
<proteinExistence type="predicted"/>
<name>A0AAV9WZA6_9PEZI</name>
<comment type="subcellular location">
    <subcellularLocation>
        <location evidence="1">Membrane</location>
        <topology evidence="1">Multi-pass membrane protein</topology>
    </subcellularLocation>
</comment>
<comment type="caution">
    <text evidence="7">The sequence shown here is derived from an EMBL/GenBank/DDBJ whole genome shotgun (WGS) entry which is preliminary data.</text>
</comment>
<dbReference type="EMBL" id="JAVHJO010000013">
    <property type="protein sequence ID" value="KAK6530476.1"/>
    <property type="molecule type" value="Genomic_DNA"/>
</dbReference>
<dbReference type="Proteomes" id="UP001365542">
    <property type="component" value="Unassembled WGS sequence"/>
</dbReference>
<keyword evidence="2 5" id="KW-0812">Transmembrane</keyword>
<keyword evidence="4 5" id="KW-0472">Membrane</keyword>
<organism evidence="7 8">
    <name type="scientific">Orbilia ellipsospora</name>
    <dbReference type="NCBI Taxonomy" id="2528407"/>
    <lineage>
        <taxon>Eukaryota</taxon>
        <taxon>Fungi</taxon>
        <taxon>Dikarya</taxon>
        <taxon>Ascomycota</taxon>
        <taxon>Pezizomycotina</taxon>
        <taxon>Orbiliomycetes</taxon>
        <taxon>Orbiliales</taxon>
        <taxon>Orbiliaceae</taxon>
        <taxon>Orbilia</taxon>
    </lineage>
</organism>
<evidence type="ECO:0000256" key="1">
    <source>
        <dbReference type="ARBA" id="ARBA00004141"/>
    </source>
</evidence>
<feature type="transmembrane region" description="Helical" evidence="5">
    <location>
        <begin position="176"/>
        <end position="200"/>
    </location>
</feature>
<feature type="transmembrane region" description="Helical" evidence="5">
    <location>
        <begin position="300"/>
        <end position="324"/>
    </location>
</feature>
<dbReference type="PANTHER" id="PTHR11040">
    <property type="entry name" value="ZINC/IRON TRANSPORTER"/>
    <property type="match status" value="1"/>
</dbReference>
<feature type="signal peptide" evidence="6">
    <location>
        <begin position="1"/>
        <end position="21"/>
    </location>
</feature>
<dbReference type="PANTHER" id="PTHR11040:SF44">
    <property type="entry name" value="PROTEIN ZNTC-RELATED"/>
    <property type="match status" value="1"/>
</dbReference>
<feature type="chain" id="PRO_5043821774" evidence="6">
    <location>
        <begin position="22"/>
        <end position="325"/>
    </location>
</feature>
<dbReference type="GO" id="GO:0005385">
    <property type="term" value="F:zinc ion transmembrane transporter activity"/>
    <property type="evidence" value="ECO:0007669"/>
    <property type="project" value="TreeGrafter"/>
</dbReference>
<protein>
    <submittedName>
        <fullName evidence="7">Uncharacterized protein</fullName>
    </submittedName>
</protein>
<evidence type="ECO:0000256" key="5">
    <source>
        <dbReference type="SAM" id="Phobius"/>
    </source>
</evidence>
<keyword evidence="8" id="KW-1185">Reference proteome</keyword>
<evidence type="ECO:0000313" key="8">
    <source>
        <dbReference type="Proteomes" id="UP001365542"/>
    </source>
</evidence>
<feature type="transmembrane region" description="Helical" evidence="5">
    <location>
        <begin position="207"/>
        <end position="227"/>
    </location>
</feature>
<dbReference type="Pfam" id="PF02535">
    <property type="entry name" value="Zip"/>
    <property type="match status" value="1"/>
</dbReference>
<evidence type="ECO:0000256" key="2">
    <source>
        <dbReference type="ARBA" id="ARBA00022692"/>
    </source>
</evidence>
<dbReference type="AlphaFoldDB" id="A0AAV9WZA6"/>
<dbReference type="InterPro" id="IPR003689">
    <property type="entry name" value="ZIP"/>
</dbReference>
<evidence type="ECO:0000313" key="7">
    <source>
        <dbReference type="EMBL" id="KAK6530476.1"/>
    </source>
</evidence>
<accession>A0AAV9WZA6</accession>
<dbReference type="GO" id="GO:0005886">
    <property type="term" value="C:plasma membrane"/>
    <property type="evidence" value="ECO:0007669"/>
    <property type="project" value="TreeGrafter"/>
</dbReference>
<keyword evidence="6" id="KW-0732">Signal</keyword>